<gene>
    <name evidence="2" type="ORF">HNQ44_000125</name>
</gene>
<sequence length="252" mass="28678">MKKLIFAGLAIGAALPFQMVRNAFAINLRRQAIGLQASKPFQPFDMMFISDVHRRALRESMFRFPVDIIVIGGDFTEGGVPWKRVEANLDILSRQAAVYFVWGNNDREMDETKLRELFAKYNVKVLEDESIPLFGQRHLRLVGIDYFAYKENSVEAAFSEVQKSDTVIFVSHTPFVFKKVRDRHKIDFALAGHTHGGQIRFGKLGIYRPGRTEIADGVVQLISNGFGTTKLPMRLGADPEFHLLTVYPLEER</sequence>
<proteinExistence type="predicted"/>
<feature type="domain" description="Calcineurin-like phosphoesterase" evidence="1">
    <location>
        <begin position="47"/>
        <end position="196"/>
    </location>
</feature>
<dbReference type="RefSeq" id="WP_135500784.1">
    <property type="nucleotide sequence ID" value="NZ_JACHHE010000001.1"/>
</dbReference>
<dbReference type="PANTHER" id="PTHR31302">
    <property type="entry name" value="TRANSMEMBRANE PROTEIN WITH METALLOPHOSPHOESTERASE DOMAIN-RELATED"/>
    <property type="match status" value="1"/>
</dbReference>
<dbReference type="Pfam" id="PF00149">
    <property type="entry name" value="Metallophos"/>
    <property type="match status" value="1"/>
</dbReference>
<dbReference type="EMBL" id="JACHHE010000001">
    <property type="protein sequence ID" value="MBB5178703.1"/>
    <property type="molecule type" value="Genomic_DNA"/>
</dbReference>
<accession>A0A7W8FR73</accession>
<dbReference type="GO" id="GO:0016020">
    <property type="term" value="C:membrane"/>
    <property type="evidence" value="ECO:0007669"/>
    <property type="project" value="GOC"/>
</dbReference>
<evidence type="ECO:0000259" key="1">
    <source>
        <dbReference type="Pfam" id="PF00149"/>
    </source>
</evidence>
<dbReference type="GO" id="GO:0009245">
    <property type="term" value="P:lipid A biosynthetic process"/>
    <property type="evidence" value="ECO:0007669"/>
    <property type="project" value="TreeGrafter"/>
</dbReference>
<keyword evidence="3" id="KW-1185">Reference proteome</keyword>
<dbReference type="PANTHER" id="PTHR31302:SF32">
    <property type="entry name" value="PHOSPHOESTERASE"/>
    <property type="match status" value="1"/>
</dbReference>
<keyword evidence="2" id="KW-0378">Hydrolase</keyword>
<dbReference type="AlphaFoldDB" id="A0A7W8FR73"/>
<dbReference type="Proteomes" id="UP000525923">
    <property type="component" value="Unassembled WGS sequence"/>
</dbReference>
<dbReference type="InterPro" id="IPR004843">
    <property type="entry name" value="Calcineurin-like_PHP"/>
</dbReference>
<dbReference type="OrthoDB" id="9780884at2"/>
<dbReference type="SUPFAM" id="SSF56300">
    <property type="entry name" value="Metallo-dependent phosphatases"/>
    <property type="match status" value="1"/>
</dbReference>
<dbReference type="InterPro" id="IPR051158">
    <property type="entry name" value="Metallophosphoesterase_sf"/>
</dbReference>
<comment type="caution">
    <text evidence="2">The sequence shown here is derived from an EMBL/GenBank/DDBJ whole genome shotgun (WGS) entry which is preliminary data.</text>
</comment>
<protein>
    <submittedName>
        <fullName evidence="2">Putative MPP superfamily phosphohydrolase</fullName>
    </submittedName>
</protein>
<dbReference type="InterPro" id="IPR029052">
    <property type="entry name" value="Metallo-depent_PP-like"/>
</dbReference>
<dbReference type="GO" id="GO:0008758">
    <property type="term" value="F:UDP-2,3-diacylglucosamine hydrolase activity"/>
    <property type="evidence" value="ECO:0007669"/>
    <property type="project" value="TreeGrafter"/>
</dbReference>
<evidence type="ECO:0000313" key="3">
    <source>
        <dbReference type="Proteomes" id="UP000525923"/>
    </source>
</evidence>
<reference evidence="2 3" key="1">
    <citation type="submission" date="2020-08" db="EMBL/GenBank/DDBJ databases">
        <title>Genomic Encyclopedia of Type Strains, Phase IV (KMG-IV): sequencing the most valuable type-strain genomes for metagenomic binning, comparative biology and taxonomic classification.</title>
        <authorList>
            <person name="Goeker M."/>
        </authorList>
    </citation>
    <scope>NUCLEOTIDE SEQUENCE [LARGE SCALE GENOMIC DNA]</scope>
    <source>
        <strain evidence="2 3">DSM 15895</strain>
    </source>
</reference>
<evidence type="ECO:0000313" key="2">
    <source>
        <dbReference type="EMBL" id="MBB5178703.1"/>
    </source>
</evidence>
<organism evidence="2 3">
    <name type="scientific">Planococcus koreensis</name>
    <dbReference type="NCBI Taxonomy" id="112331"/>
    <lineage>
        <taxon>Bacteria</taxon>
        <taxon>Bacillati</taxon>
        <taxon>Bacillota</taxon>
        <taxon>Bacilli</taxon>
        <taxon>Bacillales</taxon>
        <taxon>Caryophanaceae</taxon>
        <taxon>Planococcus</taxon>
    </lineage>
</organism>
<dbReference type="Gene3D" id="3.60.21.10">
    <property type="match status" value="1"/>
</dbReference>
<name>A0A7W8FR73_9BACL</name>